<evidence type="ECO:0000313" key="4">
    <source>
        <dbReference type="EMBL" id="MBL1080007.1"/>
    </source>
</evidence>
<accession>A0ABS1MH61</accession>
<reference evidence="4 5" key="1">
    <citation type="submission" date="2021-01" db="EMBL/GenBank/DDBJ databases">
        <title>WGS of actinomycetes isolated from Thailand.</title>
        <authorList>
            <person name="Thawai C."/>
        </authorList>
    </citation>
    <scope>NUCLEOTIDE SEQUENCE [LARGE SCALE GENOMIC DNA]</scope>
    <source>
        <strain evidence="4 5">LPG 2</strain>
    </source>
</reference>
<feature type="domain" description="Carbohydrate kinase PfkB" evidence="3">
    <location>
        <begin position="15"/>
        <end position="289"/>
    </location>
</feature>
<dbReference type="RefSeq" id="WP_201958081.1">
    <property type="nucleotide sequence ID" value="NZ_JAERRJ010000022.1"/>
</dbReference>
<evidence type="ECO:0000259" key="3">
    <source>
        <dbReference type="Pfam" id="PF00294"/>
    </source>
</evidence>
<evidence type="ECO:0000256" key="1">
    <source>
        <dbReference type="ARBA" id="ARBA00022679"/>
    </source>
</evidence>
<keyword evidence="2 4" id="KW-0418">Kinase</keyword>
<comment type="caution">
    <text evidence="4">The sequence shown here is derived from an EMBL/GenBank/DDBJ whole genome shotgun (WGS) entry which is preliminary data.</text>
</comment>
<dbReference type="SUPFAM" id="SSF53613">
    <property type="entry name" value="Ribokinase-like"/>
    <property type="match status" value="1"/>
</dbReference>
<organism evidence="4 5">
    <name type="scientific">Nocardia acididurans</name>
    <dbReference type="NCBI Taxonomy" id="2802282"/>
    <lineage>
        <taxon>Bacteria</taxon>
        <taxon>Bacillati</taxon>
        <taxon>Actinomycetota</taxon>
        <taxon>Actinomycetes</taxon>
        <taxon>Mycobacteriales</taxon>
        <taxon>Nocardiaceae</taxon>
        <taxon>Nocardia</taxon>
    </lineage>
</organism>
<keyword evidence="1" id="KW-0808">Transferase</keyword>
<name>A0ABS1MH61_9NOCA</name>
<dbReference type="EMBL" id="JAERRJ010000022">
    <property type="protein sequence ID" value="MBL1080007.1"/>
    <property type="molecule type" value="Genomic_DNA"/>
</dbReference>
<dbReference type="Gene3D" id="3.40.1190.20">
    <property type="match status" value="1"/>
</dbReference>
<dbReference type="InterPro" id="IPR011611">
    <property type="entry name" value="PfkB_dom"/>
</dbReference>
<dbReference type="PANTHER" id="PTHR10584:SF166">
    <property type="entry name" value="RIBOKINASE"/>
    <property type="match status" value="1"/>
</dbReference>
<dbReference type="Proteomes" id="UP000602198">
    <property type="component" value="Unassembled WGS sequence"/>
</dbReference>
<gene>
    <name evidence="4" type="ORF">JK358_36990</name>
</gene>
<evidence type="ECO:0000256" key="2">
    <source>
        <dbReference type="ARBA" id="ARBA00022777"/>
    </source>
</evidence>
<proteinExistence type="predicted"/>
<protein>
    <submittedName>
        <fullName evidence="4">Carbohydrate kinase family protein</fullName>
    </submittedName>
</protein>
<dbReference type="GO" id="GO:0016301">
    <property type="term" value="F:kinase activity"/>
    <property type="evidence" value="ECO:0007669"/>
    <property type="project" value="UniProtKB-KW"/>
</dbReference>
<dbReference type="CDD" id="cd01166">
    <property type="entry name" value="KdgK"/>
    <property type="match status" value="1"/>
</dbReference>
<dbReference type="InterPro" id="IPR029056">
    <property type="entry name" value="Ribokinase-like"/>
</dbReference>
<dbReference type="PANTHER" id="PTHR10584">
    <property type="entry name" value="SUGAR KINASE"/>
    <property type="match status" value="1"/>
</dbReference>
<evidence type="ECO:0000313" key="5">
    <source>
        <dbReference type="Proteomes" id="UP000602198"/>
    </source>
</evidence>
<sequence length="304" mass="31598">MNIITLGAHVLDILVHPVDSIPEGQQTALVENIHISPAGTAGGTAVVLSKLGATVRTAGAIGTDPNGDLLLSLLQRHGVDISLLVRKPAHPTATTVLPIRPNGDRPTWHLLGANPFYTADDINWDAIASADYLHLGGPELLGPDLSSRILRHAKESGAVTSADLLAPGSMGSIDAIAPILPHVDYFLPNEEQALGFTKTTDLLAACHILHSAGAGTLAITRGAEGALLFSSSTIQEIPAYKTKVVDTTGCGDAFTAGFLRALDLGRRPHEAAELACATAALAAQGLGTDYGDFDLATVERRATH</sequence>
<keyword evidence="5" id="KW-1185">Reference proteome</keyword>
<dbReference type="Pfam" id="PF00294">
    <property type="entry name" value="PfkB"/>
    <property type="match status" value="1"/>
</dbReference>